<dbReference type="EMBL" id="JARGEI010000023">
    <property type="protein sequence ID" value="KAJ8710095.1"/>
    <property type="molecule type" value="Genomic_DNA"/>
</dbReference>
<accession>A0AAD7YCC0</accession>
<keyword evidence="7" id="KW-0254">Endocytosis</keyword>
<evidence type="ECO:0000256" key="12">
    <source>
        <dbReference type="ARBA" id="ARBA00022786"/>
    </source>
</evidence>
<gene>
    <name evidence="21" type="ORF">PYW07_009461</name>
</gene>
<comment type="catalytic activity">
    <reaction evidence="1">
        <text>Thiol-dependent hydrolysis of ester, thioester, amide, peptide and isopeptide bonds formed by the C-terminal Gly of ubiquitin (a 76-residue protein attached to proteins as an intracellular targeting signal).</text>
        <dbReference type="EC" id="3.4.19.12"/>
    </reaction>
</comment>
<dbReference type="InterPro" id="IPR038765">
    <property type="entry name" value="Papain-like_cys_pep_sf"/>
</dbReference>
<evidence type="ECO:0000256" key="13">
    <source>
        <dbReference type="ARBA" id="ARBA00022801"/>
    </source>
</evidence>
<evidence type="ECO:0000256" key="6">
    <source>
        <dbReference type="ARBA" id="ARBA00022490"/>
    </source>
</evidence>
<dbReference type="PANTHER" id="PTHR21646">
    <property type="entry name" value="UBIQUITIN CARBOXYL-TERMINAL HYDROLASE"/>
    <property type="match status" value="1"/>
</dbReference>
<sequence length="1135" mass="127724">MDKGVTCEHLNKLADILGKELWQTKELLTCFDCGCPGPNLWICLQPDCHHIGCSEVKNDHSTLHQKNFPLHCVHMNVSTERIWCYLCEKEVHIRAALAYVATPDSTCESPTRLGAVSLSMAEDELDPDTHDVHFEHDARSRDGNTSGLVGLQNMGNTCYMNAALQALSNTAPLTSYFLECAAAVAVLAADKKPGISRAYQKLVKEMWSRKTRGYVVPNGILYGIRNVHPMFRGYHQHDTQEFLRCFMDQLHEELKEPVWDSTSEDKLGSEADGDHQDTRAVHTRRRAASSGGEFTTGDYACTCTHCFTIILQLYDSTSEADGDHQDTRAVHTRRRAASSGGEFTTGDYACTCTHCFTIILQLYDSTSEADGDHQDTRAVHTRRRAASSGASDAPFFARMRRKSPAPSSYSESRTEGYLRMQQQEPMAPRHRRSASFAGTHHLQYNTYSQQPNGSESIRSQNQGLYGSESSLSCSSEADERYETCSSGASDAPDTRTEQPKSVVPMGGGDGTSSGGVRFRSVISDVFDGKLLSSVQCLICNRVSTRVETFQDLSLPIPSREHLAVIRCQQPILNHHVPHGAQESWVWWLLSWLRSWFYGPVVSLQDCLAAFFSADELKGDNMYSCSRCNKLRNGVKMSGVVRLPEVLCVHLKRFRHELMFSAKVGARVSFPINDLNMAPYTHKDCTSKITRYELCAVICHAGTAGGGHYTCVARNGRSWYTFDDHCVQPLPYHHLPHCEAYVLFYRKVNPQMVSLRQKATEILESTSVEPNDIKFYISKQWINKFNTWAEPGPIDNSDFVCWHGGVRPDRAPHLHHLAVLVPQPLWEFFYLHFGGGPAVSHVHECGVCARAAQRLRTRRARELATFCELHASFQEQERPHAIYGISMHWFRQWQAFVRNKTQQPPPPVDNSGIVSKQEIDGTTTLTIKPGSDHAQLSEELWRFFTSIYGGGPEVRLKSPSTAAPPVALTDKDKPIDARRLSRKYSESDKEEYCTKSTSEMNIRDSLHGELQKNQSLQNINRRYKVKSAAESDEDVAYRRTSFQYKRPEPNGNYQDSDDDDMDVSPPHNSVYVNTVRMENGVDSSDHDANDNVVPILHKKNADKLTDTDLPNLDSISLKNKPSKSGKVRKMKRRTVK</sequence>
<dbReference type="PROSITE" id="PS50235">
    <property type="entry name" value="USP_3"/>
    <property type="match status" value="1"/>
</dbReference>
<dbReference type="GO" id="GO:0004843">
    <property type="term" value="F:cysteine-type deubiquitinase activity"/>
    <property type="evidence" value="ECO:0007669"/>
    <property type="project" value="UniProtKB-EC"/>
</dbReference>
<keyword evidence="13" id="KW-0378">Hydrolase</keyword>
<keyword evidence="14" id="KW-0862">Zinc</keyword>
<dbReference type="InterPro" id="IPR006615">
    <property type="entry name" value="Pept_C19_DUSP"/>
</dbReference>
<evidence type="ECO:0000256" key="10">
    <source>
        <dbReference type="ARBA" id="ARBA00022737"/>
    </source>
</evidence>
<dbReference type="InterPro" id="IPR013083">
    <property type="entry name" value="Znf_RING/FYVE/PHD"/>
</dbReference>
<keyword evidence="8" id="KW-0645">Protease</keyword>
<dbReference type="PROSITE" id="PS00973">
    <property type="entry name" value="USP_2"/>
    <property type="match status" value="1"/>
</dbReference>
<dbReference type="InterPro" id="IPR001394">
    <property type="entry name" value="Peptidase_C19_UCH"/>
</dbReference>
<keyword evidence="9" id="KW-0479">Metal-binding</keyword>
<feature type="region of interest" description="Disordered" evidence="17">
    <location>
        <begin position="1079"/>
        <end position="1135"/>
    </location>
</feature>
<feature type="domain" description="DUSP" evidence="20">
    <location>
        <begin position="745"/>
        <end position="844"/>
    </location>
</feature>
<feature type="domain" description="DUSP" evidence="20">
    <location>
        <begin position="856"/>
        <end position="959"/>
    </location>
</feature>
<evidence type="ECO:0000259" key="20">
    <source>
        <dbReference type="PROSITE" id="PS51283"/>
    </source>
</evidence>
<dbReference type="AlphaFoldDB" id="A0AAD7YCC0"/>
<dbReference type="SUPFAM" id="SSF54001">
    <property type="entry name" value="Cysteine proteinases"/>
    <property type="match status" value="1"/>
</dbReference>
<keyword evidence="11 16" id="KW-0863">Zinc-finger</keyword>
<evidence type="ECO:0000313" key="22">
    <source>
        <dbReference type="Proteomes" id="UP001231518"/>
    </source>
</evidence>
<comment type="similarity">
    <text evidence="4">Belongs to the peptidase C19 family. USP20/USP33 subfamily.</text>
</comment>
<dbReference type="Proteomes" id="UP001231518">
    <property type="component" value="Chromosome 23"/>
</dbReference>
<evidence type="ECO:0000256" key="16">
    <source>
        <dbReference type="PROSITE-ProRule" id="PRU00502"/>
    </source>
</evidence>
<feature type="domain" description="USP" evidence="18">
    <location>
        <begin position="149"/>
        <end position="747"/>
    </location>
</feature>
<protein>
    <recommendedName>
        <fullName evidence="5">ubiquitinyl hydrolase 1</fullName>
        <ecNumber evidence="5">3.4.19.12</ecNumber>
    </recommendedName>
</protein>
<dbReference type="GO" id="GO:0048471">
    <property type="term" value="C:perinuclear region of cytoplasm"/>
    <property type="evidence" value="ECO:0007669"/>
    <property type="project" value="UniProtKB-SubCell"/>
</dbReference>
<dbReference type="GO" id="GO:0006508">
    <property type="term" value="P:proteolysis"/>
    <property type="evidence" value="ECO:0007669"/>
    <property type="project" value="UniProtKB-KW"/>
</dbReference>
<name>A0AAD7YCC0_MYTSE</name>
<organism evidence="21 22">
    <name type="scientific">Mythimna separata</name>
    <name type="common">Oriental armyworm</name>
    <name type="synonym">Pseudaletia separata</name>
    <dbReference type="NCBI Taxonomy" id="271217"/>
    <lineage>
        <taxon>Eukaryota</taxon>
        <taxon>Metazoa</taxon>
        <taxon>Ecdysozoa</taxon>
        <taxon>Arthropoda</taxon>
        <taxon>Hexapoda</taxon>
        <taxon>Insecta</taxon>
        <taxon>Pterygota</taxon>
        <taxon>Neoptera</taxon>
        <taxon>Endopterygota</taxon>
        <taxon>Lepidoptera</taxon>
        <taxon>Glossata</taxon>
        <taxon>Ditrysia</taxon>
        <taxon>Noctuoidea</taxon>
        <taxon>Noctuidae</taxon>
        <taxon>Noctuinae</taxon>
        <taxon>Hadenini</taxon>
        <taxon>Mythimna</taxon>
    </lineage>
</organism>
<evidence type="ECO:0000256" key="5">
    <source>
        <dbReference type="ARBA" id="ARBA00012759"/>
    </source>
</evidence>
<dbReference type="InterPro" id="IPR028889">
    <property type="entry name" value="USP"/>
</dbReference>
<dbReference type="Pfam" id="PF00443">
    <property type="entry name" value="UCH"/>
    <property type="match status" value="2"/>
</dbReference>
<dbReference type="GO" id="GO:0006897">
    <property type="term" value="P:endocytosis"/>
    <property type="evidence" value="ECO:0007669"/>
    <property type="project" value="UniProtKB-KW"/>
</dbReference>
<proteinExistence type="inferred from homology"/>
<feature type="compositionally biased region" description="Basic residues" evidence="17">
    <location>
        <begin position="1119"/>
        <end position="1135"/>
    </location>
</feature>
<evidence type="ECO:0000256" key="8">
    <source>
        <dbReference type="ARBA" id="ARBA00022670"/>
    </source>
</evidence>
<keyword evidence="12" id="KW-0833">Ubl conjugation pathway</keyword>
<feature type="region of interest" description="Disordered" evidence="17">
    <location>
        <begin position="258"/>
        <end position="292"/>
    </location>
</feature>
<dbReference type="PANTHER" id="PTHR21646:SF86">
    <property type="entry name" value="UBIQUITIN CARBOXYL-TERMINAL HYDROLASE"/>
    <property type="match status" value="1"/>
</dbReference>
<evidence type="ECO:0000256" key="9">
    <source>
        <dbReference type="ARBA" id="ARBA00022723"/>
    </source>
</evidence>
<evidence type="ECO:0000256" key="2">
    <source>
        <dbReference type="ARBA" id="ARBA00004300"/>
    </source>
</evidence>
<feature type="compositionally biased region" description="Basic and acidic residues" evidence="17">
    <location>
        <begin position="258"/>
        <end position="280"/>
    </location>
</feature>
<feature type="compositionally biased region" description="Polar residues" evidence="17">
    <location>
        <begin position="445"/>
        <end position="464"/>
    </location>
</feature>
<comment type="caution">
    <text evidence="21">The sequence shown here is derived from an EMBL/GenBank/DDBJ whole genome shotgun (WGS) entry which is preliminary data.</text>
</comment>
<dbReference type="PROSITE" id="PS50271">
    <property type="entry name" value="ZF_UBP"/>
    <property type="match status" value="1"/>
</dbReference>
<evidence type="ECO:0000259" key="18">
    <source>
        <dbReference type="PROSITE" id="PS50235"/>
    </source>
</evidence>
<dbReference type="PROSITE" id="PS51283">
    <property type="entry name" value="DUSP"/>
    <property type="match status" value="2"/>
</dbReference>
<dbReference type="PROSITE" id="PS00972">
    <property type="entry name" value="USP_1"/>
    <property type="match status" value="1"/>
</dbReference>
<feature type="region of interest" description="Disordered" evidence="17">
    <location>
        <begin position="1026"/>
        <end position="1064"/>
    </location>
</feature>
<dbReference type="InterPro" id="IPR018200">
    <property type="entry name" value="USP_CS"/>
</dbReference>
<dbReference type="Pfam" id="PF02148">
    <property type="entry name" value="zf-UBP"/>
    <property type="match status" value="1"/>
</dbReference>
<evidence type="ECO:0000256" key="14">
    <source>
        <dbReference type="ARBA" id="ARBA00022833"/>
    </source>
</evidence>
<evidence type="ECO:0000256" key="7">
    <source>
        <dbReference type="ARBA" id="ARBA00022583"/>
    </source>
</evidence>
<evidence type="ECO:0000313" key="21">
    <source>
        <dbReference type="EMBL" id="KAJ8710095.1"/>
    </source>
</evidence>
<dbReference type="InterPro" id="IPR001607">
    <property type="entry name" value="Znf_UBP"/>
</dbReference>
<dbReference type="InterPro" id="IPR035927">
    <property type="entry name" value="DUSP-like_sf"/>
</dbReference>
<feature type="region of interest" description="Disordered" evidence="17">
    <location>
        <begin position="367"/>
        <end position="433"/>
    </location>
</feature>
<dbReference type="Gene3D" id="3.30.40.10">
    <property type="entry name" value="Zinc/RING finger domain, C3HC4 (zinc finger)"/>
    <property type="match status" value="1"/>
</dbReference>
<dbReference type="CDD" id="cd02674">
    <property type="entry name" value="Peptidase_C19R"/>
    <property type="match status" value="1"/>
</dbReference>
<dbReference type="InterPro" id="IPR050185">
    <property type="entry name" value="Ub_carboxyl-term_hydrolase"/>
</dbReference>
<dbReference type="GO" id="GO:0008270">
    <property type="term" value="F:zinc ion binding"/>
    <property type="evidence" value="ECO:0007669"/>
    <property type="project" value="UniProtKB-KW"/>
</dbReference>
<dbReference type="Gene3D" id="3.90.70.10">
    <property type="entry name" value="Cysteine proteinases"/>
    <property type="match status" value="2"/>
</dbReference>
<keyword evidence="10" id="KW-0677">Repeat</keyword>
<evidence type="ECO:0000256" key="15">
    <source>
        <dbReference type="ARBA" id="ARBA00023212"/>
    </source>
</evidence>
<dbReference type="SMART" id="SM00695">
    <property type="entry name" value="DUSP"/>
    <property type="match status" value="2"/>
</dbReference>
<dbReference type="GO" id="GO:0016579">
    <property type="term" value="P:protein deubiquitination"/>
    <property type="evidence" value="ECO:0007669"/>
    <property type="project" value="InterPro"/>
</dbReference>
<evidence type="ECO:0000256" key="3">
    <source>
        <dbReference type="ARBA" id="ARBA00004556"/>
    </source>
</evidence>
<keyword evidence="15" id="KW-0206">Cytoskeleton</keyword>
<evidence type="ECO:0000259" key="19">
    <source>
        <dbReference type="PROSITE" id="PS50271"/>
    </source>
</evidence>
<comment type="subcellular location">
    <subcellularLocation>
        <location evidence="2">Cytoplasm</location>
        <location evidence="2">Cytoskeleton</location>
        <location evidence="2">Microtubule organizing center</location>
        <location evidence="2">Centrosome</location>
    </subcellularLocation>
    <subcellularLocation>
        <location evidence="3">Cytoplasm</location>
        <location evidence="3">Perinuclear region</location>
    </subcellularLocation>
</comment>
<evidence type="ECO:0000256" key="1">
    <source>
        <dbReference type="ARBA" id="ARBA00000707"/>
    </source>
</evidence>
<dbReference type="SUPFAM" id="SSF57850">
    <property type="entry name" value="RING/U-box"/>
    <property type="match status" value="1"/>
</dbReference>
<dbReference type="SUPFAM" id="SSF143791">
    <property type="entry name" value="DUSP-like"/>
    <property type="match status" value="2"/>
</dbReference>
<reference evidence="21" key="1">
    <citation type="submission" date="2023-03" db="EMBL/GenBank/DDBJ databases">
        <title>Chromosome-level genomes of two armyworms, Mythimna separata and Mythimna loreyi, provide insights into the biosynthesis and reception of sex pheromones.</title>
        <authorList>
            <person name="Zhao H."/>
        </authorList>
    </citation>
    <scope>NUCLEOTIDE SEQUENCE</scope>
    <source>
        <strain evidence="21">BeijingLab</strain>
        <tissue evidence="21">Pupa</tissue>
    </source>
</reference>
<dbReference type="GO" id="GO:0005813">
    <property type="term" value="C:centrosome"/>
    <property type="evidence" value="ECO:0007669"/>
    <property type="project" value="UniProtKB-SubCell"/>
</dbReference>
<evidence type="ECO:0000256" key="11">
    <source>
        <dbReference type="ARBA" id="ARBA00022771"/>
    </source>
</evidence>
<keyword evidence="22" id="KW-1185">Reference proteome</keyword>
<dbReference type="Gene3D" id="3.30.2230.10">
    <property type="entry name" value="DUSP-like"/>
    <property type="match status" value="2"/>
</dbReference>
<feature type="region of interest" description="Disordered" evidence="17">
    <location>
        <begin position="445"/>
        <end position="512"/>
    </location>
</feature>
<dbReference type="Pfam" id="PF06337">
    <property type="entry name" value="DUSP"/>
    <property type="match status" value="2"/>
</dbReference>
<keyword evidence="6" id="KW-0963">Cytoplasm</keyword>
<dbReference type="FunFam" id="3.30.2230.10:FF:000001">
    <property type="entry name" value="Ubiquitinyl hydrolase 1"/>
    <property type="match status" value="1"/>
</dbReference>
<evidence type="ECO:0000256" key="4">
    <source>
        <dbReference type="ARBA" id="ARBA00008269"/>
    </source>
</evidence>
<evidence type="ECO:0000256" key="17">
    <source>
        <dbReference type="SAM" id="MobiDB-lite"/>
    </source>
</evidence>
<feature type="domain" description="UBP-type" evidence="19">
    <location>
        <begin position="5"/>
        <end position="110"/>
    </location>
</feature>
<dbReference type="EC" id="3.4.19.12" evidence="5"/>